<comment type="caution">
    <text evidence="2">The sequence shown here is derived from an EMBL/GenBank/DDBJ whole genome shotgun (WGS) entry which is preliminary data.</text>
</comment>
<protein>
    <submittedName>
        <fullName evidence="2">ATP-binding domain-containing protein</fullName>
    </submittedName>
</protein>
<dbReference type="InterPro" id="IPR027785">
    <property type="entry name" value="UvrD-like_helicase_C"/>
</dbReference>
<keyword evidence="3" id="KW-1185">Reference proteome</keyword>
<dbReference type="SUPFAM" id="SSF52540">
    <property type="entry name" value="P-loop containing nucleoside triphosphate hydrolases"/>
    <property type="match status" value="1"/>
</dbReference>
<keyword evidence="2" id="KW-0547">Nucleotide-binding</keyword>
<feature type="domain" description="UvrD-like helicase C-terminal" evidence="1">
    <location>
        <begin position="502"/>
        <end position="550"/>
    </location>
</feature>
<evidence type="ECO:0000313" key="2">
    <source>
        <dbReference type="EMBL" id="MCQ8897181.1"/>
    </source>
</evidence>
<gene>
    <name evidence="2" type="ORF">NQT62_12125</name>
</gene>
<evidence type="ECO:0000259" key="1">
    <source>
        <dbReference type="Pfam" id="PF13538"/>
    </source>
</evidence>
<reference evidence="2 3" key="1">
    <citation type="submission" date="2022-07" db="EMBL/GenBank/DDBJ databases">
        <authorList>
            <person name="Xamxidin M."/>
            <person name="Wu M."/>
        </authorList>
    </citation>
    <scope>NUCLEOTIDE SEQUENCE [LARGE SCALE GENOMIC DNA]</scope>
    <source>
        <strain evidence="2 3">NBRC 111650</strain>
    </source>
</reference>
<dbReference type="Gene3D" id="3.40.50.300">
    <property type="entry name" value="P-loop containing nucleotide triphosphate hydrolases"/>
    <property type="match status" value="2"/>
</dbReference>
<dbReference type="Pfam" id="PF13538">
    <property type="entry name" value="UvrD_C_2"/>
    <property type="match status" value="1"/>
</dbReference>
<dbReference type="EMBL" id="JANIGO010000004">
    <property type="protein sequence ID" value="MCQ8897181.1"/>
    <property type="molecule type" value="Genomic_DNA"/>
</dbReference>
<proteinExistence type="predicted"/>
<accession>A0ABT1WI29</accession>
<evidence type="ECO:0000313" key="3">
    <source>
        <dbReference type="Proteomes" id="UP001204142"/>
    </source>
</evidence>
<sequence length="568" mass="63372">MGAHVYPSLTPTALTAGWMAREQDLLMQLKARLPDGFVVYHGLHWTRMEHGMTVLGHIQFLVLCPSGLLIGLLMRTGLMTFQDGRLYKQHGNVQEDPVNALHRQMSQLQDKFLRAQPTKILKTDWVLYCPDFSVPNPQGLAVESSRVVDAAQKDTLATKLKLLNDAWANAGALLEPDHASSDQVHQFLCNALDLVPEVGALSEAADTVVTRLAQGLEQWVSRLDVEPFRLRVAGTAGCGKSLLALRELRQAAQAKSRALYVCYNRPLAAHVSGLVRQAEHMGVQVFNFHALCDRMLRDAGQEPDYSQQGAFARLPLAVLDLPVDLRWQFDTVVVDEGQDFDPAWLPVLLRLGHTRTRWLWLEDPEQNLYDQPAVPLPGWVKLTVPVNYRNPRRIVDALLTLQAKFQGMQGQPLEIESACPLDGLPLECLAYTTETELLAQTAKAVTRCLKQGFSRDRIVVLTMRGHEKSLVLKQQQLGPYSLRHFTGQYDEQGSQVFTQGGVLAESVYRFKGQSAQAVVITELALQEFSRQDFRKLFVAMTRATVSLSLVVEQGTLQSLGLRPGDWAA</sequence>
<name>A0ABT1WI29_9BURK</name>
<dbReference type="Proteomes" id="UP001204142">
    <property type="component" value="Unassembled WGS sequence"/>
</dbReference>
<organism evidence="2 3">
    <name type="scientific">Limnobacter humi</name>
    <dbReference type="NCBI Taxonomy" id="1778671"/>
    <lineage>
        <taxon>Bacteria</taxon>
        <taxon>Pseudomonadati</taxon>
        <taxon>Pseudomonadota</taxon>
        <taxon>Betaproteobacteria</taxon>
        <taxon>Burkholderiales</taxon>
        <taxon>Burkholderiaceae</taxon>
        <taxon>Limnobacter</taxon>
    </lineage>
</organism>
<dbReference type="InterPro" id="IPR027417">
    <property type="entry name" value="P-loop_NTPase"/>
</dbReference>
<keyword evidence="2" id="KW-0067">ATP-binding</keyword>
<dbReference type="GO" id="GO:0005524">
    <property type="term" value="F:ATP binding"/>
    <property type="evidence" value="ECO:0007669"/>
    <property type="project" value="UniProtKB-KW"/>
</dbReference>
<dbReference type="RefSeq" id="WP_256764982.1">
    <property type="nucleotide sequence ID" value="NZ_JANIGO010000004.1"/>
</dbReference>